<gene>
    <name evidence="1" type="ORF">R3P38DRAFT_2526584</name>
</gene>
<dbReference type="AlphaFoldDB" id="A0AAW0BMT4"/>
<sequence>GLVDTYCKKTSRLLKSQKRELLAHDPLAHFPCETSDYSAITFELGGPHRRTNQRGLPYTYDPSTWMVLTALGDYDPAHGGQIILWDLGWVLWFAPGDNILIPPFIRYSFVAVRPGETRYSMIQWTGGGIRRFFENREVDDTTFAVGATEAEHSARECLRREAHTRAIRAFPYSSTLPTGKRDFKYTWPQPFVLDFRSLSAV</sequence>
<evidence type="ECO:0000313" key="2">
    <source>
        <dbReference type="Proteomes" id="UP001362999"/>
    </source>
</evidence>
<feature type="non-terminal residue" evidence="1">
    <location>
        <position position="1"/>
    </location>
</feature>
<reference evidence="1 2" key="1">
    <citation type="journal article" date="2024" name="J Genomics">
        <title>Draft genome sequencing and assembly of Favolaschia claudopus CIRM-BRFM 2984 isolated from oak limbs.</title>
        <authorList>
            <person name="Navarro D."/>
            <person name="Drula E."/>
            <person name="Chaduli D."/>
            <person name="Cazenave R."/>
            <person name="Ahrendt S."/>
            <person name="Wang J."/>
            <person name="Lipzen A."/>
            <person name="Daum C."/>
            <person name="Barry K."/>
            <person name="Grigoriev I.V."/>
            <person name="Favel A."/>
            <person name="Rosso M.N."/>
            <person name="Martin F."/>
        </authorList>
    </citation>
    <scope>NUCLEOTIDE SEQUENCE [LARGE SCALE GENOMIC DNA]</scope>
    <source>
        <strain evidence="1 2">CIRM-BRFM 2984</strain>
    </source>
</reference>
<dbReference type="EMBL" id="JAWWNJ010000029">
    <property type="protein sequence ID" value="KAK7027807.1"/>
    <property type="molecule type" value="Genomic_DNA"/>
</dbReference>
<protein>
    <submittedName>
        <fullName evidence="1">Uncharacterized protein</fullName>
    </submittedName>
</protein>
<name>A0AAW0BMT4_9AGAR</name>
<proteinExistence type="predicted"/>
<evidence type="ECO:0000313" key="1">
    <source>
        <dbReference type="EMBL" id="KAK7027807.1"/>
    </source>
</evidence>
<dbReference type="Proteomes" id="UP001362999">
    <property type="component" value="Unassembled WGS sequence"/>
</dbReference>
<accession>A0AAW0BMT4</accession>
<organism evidence="1 2">
    <name type="scientific">Favolaschia claudopus</name>
    <dbReference type="NCBI Taxonomy" id="2862362"/>
    <lineage>
        <taxon>Eukaryota</taxon>
        <taxon>Fungi</taxon>
        <taxon>Dikarya</taxon>
        <taxon>Basidiomycota</taxon>
        <taxon>Agaricomycotina</taxon>
        <taxon>Agaricomycetes</taxon>
        <taxon>Agaricomycetidae</taxon>
        <taxon>Agaricales</taxon>
        <taxon>Marasmiineae</taxon>
        <taxon>Mycenaceae</taxon>
        <taxon>Favolaschia</taxon>
    </lineage>
</organism>
<keyword evidence="2" id="KW-1185">Reference proteome</keyword>
<comment type="caution">
    <text evidence="1">The sequence shown here is derived from an EMBL/GenBank/DDBJ whole genome shotgun (WGS) entry which is preliminary data.</text>
</comment>